<comment type="catalytic activity">
    <reaction evidence="17">
        <text>an L-alpha-D-Hep-(1-&gt;3)-4-O-phospho-L-alpha-D-Hep-(1-&gt;5)-[alpha-Kdo-(2-&gt;4)]-alpha-Kdo-(2-&gt;6)-lipid A + ADP-L-glycero-beta-D-manno-heptose = an L-alpha-D-Hep-(1-&gt;7)-L-alpha-D-Hep-(1-&gt;3)-4-O-phospho-L-alpha-D-Hep-(1-&gt;5)-[alpha-Kdo-(2-&gt;4)]-alpha-Kdo-(2-&gt;6)-lipid A + ADP + H(+)</text>
        <dbReference type="Rhea" id="RHEA:74095"/>
        <dbReference type="ChEBI" id="CHEBI:15378"/>
        <dbReference type="ChEBI" id="CHEBI:61506"/>
        <dbReference type="ChEBI" id="CHEBI:193070"/>
        <dbReference type="ChEBI" id="CHEBI:193071"/>
        <dbReference type="ChEBI" id="CHEBI:456216"/>
        <dbReference type="EC" id="2.4.99.25"/>
    </reaction>
</comment>
<keyword evidence="8" id="KW-0472">Membrane</keyword>
<evidence type="ECO:0000256" key="10">
    <source>
        <dbReference type="ARBA" id="ARBA00044041"/>
    </source>
</evidence>
<keyword evidence="7" id="KW-0448">Lipopolysaccharide biosynthesis</keyword>
<dbReference type="CDD" id="cd03789">
    <property type="entry name" value="GT9_LPS_heptosyltransferase"/>
    <property type="match status" value="1"/>
</dbReference>
<evidence type="ECO:0000256" key="17">
    <source>
        <dbReference type="ARBA" id="ARBA00051369"/>
    </source>
</evidence>
<gene>
    <name evidence="21" type="primary">rfaF</name>
    <name evidence="21" type="ordered locus">THEYE_A0945</name>
</gene>
<evidence type="ECO:0000256" key="19">
    <source>
        <dbReference type="ARBA" id="ARBA00074396"/>
    </source>
</evidence>
<dbReference type="Proteomes" id="UP000000718">
    <property type="component" value="Chromosome"/>
</dbReference>
<evidence type="ECO:0000256" key="7">
    <source>
        <dbReference type="ARBA" id="ARBA00022985"/>
    </source>
</evidence>
<dbReference type="GO" id="GO:0005886">
    <property type="term" value="C:plasma membrane"/>
    <property type="evidence" value="ECO:0007669"/>
    <property type="project" value="UniProtKB-SubCell"/>
</dbReference>
<evidence type="ECO:0000256" key="14">
    <source>
        <dbReference type="ARBA" id="ARBA00047503"/>
    </source>
</evidence>
<keyword evidence="3" id="KW-1003">Cell membrane</keyword>
<dbReference type="Gene3D" id="3.40.50.2000">
    <property type="entry name" value="Glycogen Phosphorylase B"/>
    <property type="match status" value="2"/>
</dbReference>
<dbReference type="InParanoid" id="B5YKL6"/>
<evidence type="ECO:0000256" key="1">
    <source>
        <dbReference type="ARBA" id="ARBA00004515"/>
    </source>
</evidence>
<evidence type="ECO:0000256" key="2">
    <source>
        <dbReference type="ARBA" id="ARBA00004713"/>
    </source>
</evidence>
<evidence type="ECO:0000313" key="22">
    <source>
        <dbReference type="Proteomes" id="UP000000718"/>
    </source>
</evidence>
<dbReference type="EMBL" id="CP001147">
    <property type="protein sequence ID" value="ACI21302.1"/>
    <property type="molecule type" value="Genomic_DNA"/>
</dbReference>
<dbReference type="STRING" id="289376.THEYE_A0945"/>
<evidence type="ECO:0000256" key="8">
    <source>
        <dbReference type="ARBA" id="ARBA00023136"/>
    </source>
</evidence>
<dbReference type="EnsemblBacteria" id="ACI21302">
    <property type="protein sequence ID" value="ACI21302"/>
    <property type="gene ID" value="THEYE_A0945"/>
</dbReference>
<comment type="catalytic activity">
    <reaction evidence="16">
        <text>L-alpha-D-Hep-(1-&gt;3)-4-O-phospho-L-alpha-D-Hep-(1-&gt;5)-[alpha-Kdo-(2-&gt;4)]-alpha-Kdo-(2-&gt;6)-lipid A (E. coli) + ADP-L-glycero-beta-D-manno-heptose = L-alpha-D-Hep-(1-&gt;7)-L-alpha-D-Hep-(1-&gt;3)-4-O-phospho-L-alpha-D-Hep-(1-&gt;5)-[alpha-Kdo-(2-&gt;4)]-alpha-Kdo-(2-&gt;6)-lipid A (E. coli) + ADP + H(+)</text>
        <dbReference type="Rhea" id="RHEA:74099"/>
        <dbReference type="ChEBI" id="CHEBI:15378"/>
        <dbReference type="ChEBI" id="CHEBI:61506"/>
        <dbReference type="ChEBI" id="CHEBI:193075"/>
        <dbReference type="ChEBI" id="CHEBI:193076"/>
        <dbReference type="ChEBI" id="CHEBI:456216"/>
        <dbReference type="EC" id="2.4.99.25"/>
    </reaction>
</comment>
<dbReference type="OrthoDB" id="9768048at2"/>
<evidence type="ECO:0000256" key="11">
    <source>
        <dbReference type="ARBA" id="ARBA00044042"/>
    </source>
</evidence>
<dbReference type="GO" id="GO:0005829">
    <property type="term" value="C:cytosol"/>
    <property type="evidence" value="ECO:0000318"/>
    <property type="project" value="GO_Central"/>
</dbReference>
<dbReference type="FunFam" id="3.40.50.2000:FF:000191">
    <property type="entry name" value="Lipopolysaccharide core heptosyltransferase RfaQ"/>
    <property type="match status" value="1"/>
</dbReference>
<comment type="catalytic activity">
    <reaction evidence="15">
        <text>an alpha-Kdo-(2-&gt;4)-alpha-Kdo-(2-&gt;6)-lipid A + ADP-L-glycero-beta-D-manno-heptose = an L-alpha-D-Hep-(1-&gt;5)-[alpha-Kdo-(2-&gt;4)]-alpha-Kdo-(2-&gt;6)-lipid A + ADP + H(+)</text>
        <dbReference type="Rhea" id="RHEA:74067"/>
        <dbReference type="ChEBI" id="CHEBI:15378"/>
        <dbReference type="ChEBI" id="CHEBI:61506"/>
        <dbReference type="ChEBI" id="CHEBI:176431"/>
        <dbReference type="ChEBI" id="CHEBI:193068"/>
        <dbReference type="ChEBI" id="CHEBI:456216"/>
        <dbReference type="EC" id="2.4.99.23"/>
    </reaction>
</comment>
<dbReference type="InterPro" id="IPR011908">
    <property type="entry name" value="LipoPS_heptosylTferase-I"/>
</dbReference>
<evidence type="ECO:0000256" key="4">
    <source>
        <dbReference type="ARBA" id="ARBA00022519"/>
    </source>
</evidence>
<comment type="subcellular location">
    <subcellularLocation>
        <location evidence="1">Cell inner membrane</location>
        <topology evidence="1">Peripheral membrane protein</topology>
        <orientation evidence="1">Cytoplasmic side</orientation>
    </subcellularLocation>
</comment>
<dbReference type="GO" id="GO:0008713">
    <property type="term" value="F:ADP-heptose-lipopolysaccharide heptosyltransferase activity"/>
    <property type="evidence" value="ECO:0000318"/>
    <property type="project" value="GO_Central"/>
</dbReference>
<dbReference type="PATRIC" id="fig|289376.4.peg.931"/>
<organism evidence="21 22">
    <name type="scientific">Thermodesulfovibrio yellowstonii (strain ATCC 51303 / DSM 11347 / YP87)</name>
    <dbReference type="NCBI Taxonomy" id="289376"/>
    <lineage>
        <taxon>Bacteria</taxon>
        <taxon>Pseudomonadati</taxon>
        <taxon>Nitrospirota</taxon>
        <taxon>Thermodesulfovibrionia</taxon>
        <taxon>Thermodesulfovibrionales</taxon>
        <taxon>Thermodesulfovibrionaceae</taxon>
        <taxon>Thermodesulfovibrio</taxon>
    </lineage>
</organism>
<dbReference type="FunCoup" id="B5YKL6">
    <property type="interactions" value="160"/>
</dbReference>
<accession>B5YKL6</accession>
<evidence type="ECO:0000256" key="13">
    <source>
        <dbReference type="ARBA" id="ARBA00044330"/>
    </source>
</evidence>
<dbReference type="GO" id="GO:0009244">
    <property type="term" value="P:lipopolysaccharide core region biosynthetic process"/>
    <property type="evidence" value="ECO:0000318"/>
    <property type="project" value="GO_Central"/>
</dbReference>
<dbReference type="CAZy" id="GT9">
    <property type="family name" value="Glycosyltransferase Family 9"/>
</dbReference>
<dbReference type="InterPro" id="IPR002201">
    <property type="entry name" value="Glyco_trans_9"/>
</dbReference>
<keyword evidence="6" id="KW-0808">Transferase</keyword>
<keyword evidence="4" id="KW-0997">Cell inner membrane</keyword>
<comment type="similarity">
    <text evidence="9">Belongs to the glycosyltransferase 9 family.</text>
</comment>
<evidence type="ECO:0000256" key="15">
    <source>
        <dbReference type="ARBA" id="ARBA00049201"/>
    </source>
</evidence>
<dbReference type="eggNOG" id="COG0859">
    <property type="taxonomic scope" value="Bacteria"/>
</dbReference>
<dbReference type="InterPro" id="IPR011910">
    <property type="entry name" value="RfaF"/>
</dbReference>
<evidence type="ECO:0000313" key="21">
    <source>
        <dbReference type="EMBL" id="ACI21302.1"/>
    </source>
</evidence>
<dbReference type="KEGG" id="tye:THEYE_A0945"/>
<evidence type="ECO:0000256" key="6">
    <source>
        <dbReference type="ARBA" id="ARBA00022679"/>
    </source>
</evidence>
<protein>
    <recommendedName>
        <fullName evidence="12">Lipopolysaccharide heptosyltransferase 1</fullName>
        <ecNumber evidence="10">2.4.99.23</ecNumber>
        <ecNumber evidence="11">2.4.99.24</ecNumber>
        <ecNumber evidence="18">2.4.99.25</ecNumber>
    </recommendedName>
    <alternativeName>
        <fullName evidence="13">ADP-heptose:lipopolysaccharide heptosyltransferase I</fullName>
    </alternativeName>
    <alternativeName>
        <fullName evidence="20">ADP-heptose:lipopolysaccharide heptosyltransferase III</fullName>
    </alternativeName>
    <alternativeName>
        <fullName evidence="19">Lipopolysaccharide heptosyltransferase 3</fullName>
    </alternativeName>
</protein>
<dbReference type="PANTHER" id="PTHR30160">
    <property type="entry name" value="TETRAACYLDISACCHARIDE 4'-KINASE-RELATED"/>
    <property type="match status" value="1"/>
</dbReference>
<name>B5YKL6_THEYD</name>
<evidence type="ECO:0000256" key="9">
    <source>
        <dbReference type="ARBA" id="ARBA00043995"/>
    </source>
</evidence>
<dbReference type="Pfam" id="PF01075">
    <property type="entry name" value="Glyco_transf_9"/>
    <property type="match status" value="1"/>
</dbReference>
<proteinExistence type="inferred from homology"/>
<evidence type="ECO:0000256" key="3">
    <source>
        <dbReference type="ARBA" id="ARBA00022475"/>
    </source>
</evidence>
<evidence type="ECO:0000256" key="12">
    <source>
        <dbReference type="ARBA" id="ARBA00044190"/>
    </source>
</evidence>
<dbReference type="NCBIfam" id="TIGR02193">
    <property type="entry name" value="heptsyl_trn_I"/>
    <property type="match status" value="1"/>
</dbReference>
<evidence type="ECO:0000256" key="16">
    <source>
        <dbReference type="ARBA" id="ARBA00051137"/>
    </source>
</evidence>
<dbReference type="PANTHER" id="PTHR30160:SF1">
    <property type="entry name" value="LIPOPOLYSACCHARIDE 1,2-N-ACETYLGLUCOSAMINETRANSFERASE-RELATED"/>
    <property type="match status" value="1"/>
</dbReference>
<dbReference type="EC" id="2.4.99.23" evidence="10"/>
<dbReference type="EC" id="2.4.99.24" evidence="11"/>
<evidence type="ECO:0000256" key="5">
    <source>
        <dbReference type="ARBA" id="ARBA00022676"/>
    </source>
</evidence>
<comment type="catalytic activity">
    <reaction evidence="14">
        <text>an L-alpha-D-Hep-(1-&gt;5)-[alpha-Kdo-(2-&gt;4)]-alpha-Kdo-(2-&gt;6)-lipid A + ADP-L-glycero-beta-D-manno-heptose = an L-alpha-D-Hep-(1-&gt;3)-L-alpha-D-Hep-(1-&gt;5)-[alpha-Kdo-(2-&gt;4)]-alpha-Kdo-(2-&gt;6)-lipid A + ADP + H(+)</text>
        <dbReference type="Rhea" id="RHEA:74071"/>
        <dbReference type="ChEBI" id="CHEBI:15378"/>
        <dbReference type="ChEBI" id="CHEBI:61506"/>
        <dbReference type="ChEBI" id="CHEBI:193068"/>
        <dbReference type="ChEBI" id="CHEBI:193069"/>
        <dbReference type="ChEBI" id="CHEBI:456216"/>
        <dbReference type="EC" id="2.4.99.24"/>
    </reaction>
</comment>
<sequence length="332" mass="38029">MLKGNEKILIVKPSSLGDIVLSLPFLNVLKENFPYIQIHWIVAKEFEKLLNKHPMIEKVFVIDKNKWKSIKHFPETIKEFCNIGKELKNEKYDLVVDLQGLLRSGIITWLSKAPIKVGFKEAREFSSFFYNKKFSVPIDKHAILRYLEIAKELGCKINSIKFPLPDPEEPSWLRDFKDFVVIIPSARWQSKNWTIPYFVELIKMLPYNFLVVGSKSDKADALKIEEYAKGKAISVAGKTTLIELIEVFKKSLFVITPDTGTMHLAVACGKKVVAIFGPTDPARTGPFGNGHLVIKSNLSCSPCFRKFCHEQKCMRDISPEMVYDKIKNFKII</sequence>
<dbReference type="InterPro" id="IPR051199">
    <property type="entry name" value="LPS_LOS_Heptosyltrfase"/>
</dbReference>
<dbReference type="HOGENOM" id="CLU_038371_0_0_0"/>
<comment type="pathway">
    <text evidence="2">Bacterial outer membrane biogenesis; LPS core biosynthesis.</text>
</comment>
<dbReference type="SUPFAM" id="SSF53756">
    <property type="entry name" value="UDP-Glycosyltransferase/glycogen phosphorylase"/>
    <property type="match status" value="1"/>
</dbReference>
<evidence type="ECO:0000256" key="20">
    <source>
        <dbReference type="ARBA" id="ARBA00075031"/>
    </source>
</evidence>
<dbReference type="AlphaFoldDB" id="B5YKL6"/>
<reference evidence="21 22" key="2">
    <citation type="journal article" date="2015" name="Genome Announc.">
        <title>Genome Sequence of the Sulfate-Reducing Thermophilic Bacterium Thermodesulfovibrio yellowstonii Strain DSM 11347T (Phylum Nitrospirae).</title>
        <authorList>
            <person name="Bhatnagar S."/>
            <person name="Badger J.H."/>
            <person name="Madupu R."/>
            <person name="Khouri H.M."/>
            <person name="O'Connor E.M."/>
            <person name="Robb F.T."/>
            <person name="Ward N.L."/>
            <person name="Eisen J.A."/>
        </authorList>
    </citation>
    <scope>NUCLEOTIDE SEQUENCE [LARGE SCALE GENOMIC DNA]</scope>
    <source>
        <strain evidence="22">ATCC 51303 / DSM 11347 / YP87</strain>
    </source>
</reference>
<keyword evidence="22" id="KW-1185">Reference proteome</keyword>
<reference evidence="22" key="1">
    <citation type="submission" date="2008-08" db="EMBL/GenBank/DDBJ databases">
        <title>The complete genome sequence of Thermodesulfovibrio yellowstonii strain ATCC 51303 / DSM 11347 / YP87.</title>
        <authorList>
            <person name="Dodson R.J."/>
            <person name="Durkin A.S."/>
            <person name="Wu M."/>
            <person name="Eisen J."/>
            <person name="Sutton G."/>
        </authorList>
    </citation>
    <scope>NUCLEOTIDE SEQUENCE [LARGE SCALE GENOMIC DNA]</scope>
    <source>
        <strain evidence="22">ATCC 51303 / DSM 11347 / YP87</strain>
    </source>
</reference>
<dbReference type="NCBIfam" id="TIGR02195">
    <property type="entry name" value="heptsyl_trn_II"/>
    <property type="match status" value="1"/>
</dbReference>
<evidence type="ECO:0000256" key="18">
    <source>
        <dbReference type="ARBA" id="ARBA00066496"/>
    </source>
</evidence>
<keyword evidence="5" id="KW-0328">Glycosyltransferase</keyword>
<dbReference type="EC" id="2.4.99.25" evidence="18"/>
<dbReference type="RefSeq" id="WP_012546021.1">
    <property type="nucleotide sequence ID" value="NC_011296.1"/>
</dbReference>